<keyword evidence="4" id="KW-1185">Reference proteome</keyword>
<dbReference type="InterPro" id="IPR050490">
    <property type="entry name" value="Bact_solute-bd_prot1"/>
</dbReference>
<dbReference type="HOGENOM" id="CLU_309660_0_0_0"/>
<evidence type="ECO:0000313" key="3">
    <source>
        <dbReference type="EMBL" id="ACI18828.1"/>
    </source>
</evidence>
<accession>B5YFJ4</accession>
<dbReference type="PANTHER" id="PTHR43649:SF27">
    <property type="entry name" value="EXTRACELLULAR SOLUTE-BINDING PROTEIN FAMILY 1"/>
    <property type="match status" value="1"/>
</dbReference>
<dbReference type="SUPFAM" id="SSF53850">
    <property type="entry name" value="Periplasmic binding protein-like II"/>
    <property type="match status" value="1"/>
</dbReference>
<evidence type="ECO:0000313" key="4">
    <source>
        <dbReference type="Proteomes" id="UP000001733"/>
    </source>
</evidence>
<dbReference type="Gene3D" id="2.60.120.260">
    <property type="entry name" value="Galactose-binding domain-like"/>
    <property type="match status" value="2"/>
</dbReference>
<sequence>MLIFEKILKLVLRFISLLLFILLLITNLNFAQNSLVNLNVIFELISKENSYETYISRFYDKKRPNLTLIINAINYSNFSKDMDLKKLTNLTQDKHPVLYTGENGFVEWTFNIEEEGLYNIAVKYYPITGKNSAIEREIMIDGKRPFNEVRIVRFERIWKDAGDPLKDNRGNELRPLQIESPMWVEKVIDDAEGLYSEPFLFYFTKGKHTLRFISVKEPMVIDYIKIFNLKDIPSYSEIISTYNKEDLKRSVKNIIVKIQGEKAYLKSEPTLYPIYDMSNPLNEPYSSRNKLLNIIGGYNWRSSGQWIEWKFTVPEDGFYKIGFKFRQNANPGIPSERTLYIDGRIPFKEVRNIKFKYDTKWQFKYLGNGKDEYLFYLTKGEHTLRLKVTYESIAEVIRNILQCSIDLSQLYTKIVMITSPNPDPYRDYLLEQSIPDLIPTLERNAKILKENAEKLKIIGGEKVSEAATLERVAIQLEGMAKEPETIAQRLQRYRDNLSALSAWVLAIREQPLDIDYIIVASPDARSPRVNPNIFEGIWDGVKKFFYSFLEDYNMIGTVYEKDKAINVWVQMGRDQAETLKMLIDTDFTPKTGIGVNLNIITTEAALLFSVASRENPPDVALNVPRGLAVDYGIRGALVDISKLPGFENVKKCFAPYALVPYSFGGKVYGLPMTQDFPIMFYRADILGRLNIEVPNTWDELYKTIAKLQSYNLQFAAGTGGTSFDIFNMLLLQRGGRYYTEDGKRCILNNEEGVTAFKEWTNLYVLYGIPLYYDFFNRFRTGEMPLGIGPYTMYNQFKVAAPEISGLWGIAPVPGRRKSDGSIDRSVAGGGNAILIFSQTKKLKEAWEFVKWWVSTDVQARFGRELEAVLGAGARYNTANIEAMSYLPWPSSDYKILSTQWRYLKEIPNVPGSYYVSRHLDNAFREVVMLGEIPREAIEKYTREINKEIDRKREEFGLELAKE</sequence>
<dbReference type="CDD" id="cd14489">
    <property type="entry name" value="CBM_SBP_bac_1_like"/>
    <property type="match status" value="1"/>
</dbReference>
<organism evidence="3 4">
    <name type="scientific">Dictyoglomus thermophilum (strain ATCC 35947 / DSM 3960 / H-6-12)</name>
    <dbReference type="NCBI Taxonomy" id="309799"/>
    <lineage>
        <taxon>Bacteria</taxon>
        <taxon>Pseudomonadati</taxon>
        <taxon>Dictyoglomota</taxon>
        <taxon>Dictyoglomia</taxon>
        <taxon>Dictyoglomales</taxon>
        <taxon>Dictyoglomaceae</taxon>
        <taxon>Dictyoglomus</taxon>
    </lineage>
</organism>
<dbReference type="Pfam" id="PF01547">
    <property type="entry name" value="SBP_bac_1"/>
    <property type="match status" value="1"/>
</dbReference>
<dbReference type="AlphaFoldDB" id="B5YFJ4"/>
<name>B5YFJ4_DICT6</name>
<protein>
    <submittedName>
        <fullName evidence="3">Bacterial extracellular solute-binding protein</fullName>
    </submittedName>
</protein>
<comment type="subcellular location">
    <subcellularLocation>
        <location evidence="1">Periplasm</location>
    </subcellularLocation>
</comment>
<dbReference type="InterPro" id="IPR006059">
    <property type="entry name" value="SBP"/>
</dbReference>
<proteinExistence type="inferred from homology"/>
<dbReference type="PANTHER" id="PTHR43649">
    <property type="entry name" value="ARABINOSE-BINDING PROTEIN-RELATED"/>
    <property type="match status" value="1"/>
</dbReference>
<dbReference type="GO" id="GO:0042597">
    <property type="term" value="C:periplasmic space"/>
    <property type="evidence" value="ECO:0007669"/>
    <property type="project" value="UniProtKB-SubCell"/>
</dbReference>
<reference evidence="3 4" key="1">
    <citation type="journal article" date="2014" name="Genome Announc.">
        <title>Complete Genome Sequence of the Extreme Thermophile Dictyoglomus thermophilum H-6-12.</title>
        <authorList>
            <person name="Coil D.A."/>
            <person name="Badger J.H."/>
            <person name="Forberger H.C."/>
            <person name="Riggs F."/>
            <person name="Madupu R."/>
            <person name="Fedorova N."/>
            <person name="Ward N."/>
            <person name="Robb F.T."/>
            <person name="Eisen J.A."/>
        </authorList>
    </citation>
    <scope>NUCLEOTIDE SEQUENCE [LARGE SCALE GENOMIC DNA]</scope>
    <source>
        <strain evidence="4">ATCC 35947 / DSM 3960 / H-6-12</strain>
    </source>
</reference>
<dbReference type="KEGG" id="dth:DICTH_1484"/>
<dbReference type="EMBL" id="CP001146">
    <property type="protein sequence ID" value="ACI18828.1"/>
    <property type="molecule type" value="Genomic_DNA"/>
</dbReference>
<dbReference type="RefSeq" id="WP_012547460.1">
    <property type="nucleotide sequence ID" value="NC_011297.1"/>
</dbReference>
<dbReference type="PaxDb" id="309799-DICTH_1484"/>
<evidence type="ECO:0000256" key="2">
    <source>
        <dbReference type="ARBA" id="ARBA00008520"/>
    </source>
</evidence>
<gene>
    <name evidence="3" type="ordered locus">DICTH_1484</name>
</gene>
<dbReference type="Proteomes" id="UP000001733">
    <property type="component" value="Chromosome"/>
</dbReference>
<evidence type="ECO:0000256" key="1">
    <source>
        <dbReference type="ARBA" id="ARBA00004418"/>
    </source>
</evidence>
<dbReference type="STRING" id="309799.DICTH_1484"/>
<dbReference type="Gene3D" id="3.40.190.10">
    <property type="entry name" value="Periplasmic binding protein-like II"/>
    <property type="match status" value="1"/>
</dbReference>
<dbReference type="eggNOG" id="COG1653">
    <property type="taxonomic scope" value="Bacteria"/>
</dbReference>
<comment type="similarity">
    <text evidence="2">Belongs to the bacterial solute-binding protein 1 family.</text>
</comment>
<dbReference type="OrthoDB" id="383574at2"/>